<dbReference type="InterPro" id="IPR024572">
    <property type="entry name" value="RcnB"/>
</dbReference>
<gene>
    <name evidence="3" type="ORF">ACFSC0_17345</name>
</gene>
<dbReference type="RefSeq" id="WP_377282122.1">
    <property type="nucleotide sequence ID" value="NZ_JBHRSI010000005.1"/>
</dbReference>
<name>A0ABW4N6T4_9CAUL</name>
<dbReference type="Proteomes" id="UP001597237">
    <property type="component" value="Unassembled WGS sequence"/>
</dbReference>
<accession>A0ABW4N6T4</accession>
<reference evidence="4" key="1">
    <citation type="journal article" date="2019" name="Int. J. Syst. Evol. Microbiol.">
        <title>The Global Catalogue of Microorganisms (GCM) 10K type strain sequencing project: providing services to taxonomists for standard genome sequencing and annotation.</title>
        <authorList>
            <consortium name="The Broad Institute Genomics Platform"/>
            <consortium name="The Broad Institute Genome Sequencing Center for Infectious Disease"/>
            <person name="Wu L."/>
            <person name="Ma J."/>
        </authorList>
    </citation>
    <scope>NUCLEOTIDE SEQUENCE [LARGE SCALE GENOMIC DNA]</scope>
    <source>
        <strain evidence="4">DFY28</strain>
    </source>
</reference>
<organism evidence="3 4">
    <name type="scientific">Phenylobacterium terrae</name>
    <dbReference type="NCBI Taxonomy" id="2665495"/>
    <lineage>
        <taxon>Bacteria</taxon>
        <taxon>Pseudomonadati</taxon>
        <taxon>Pseudomonadota</taxon>
        <taxon>Alphaproteobacteria</taxon>
        <taxon>Caulobacterales</taxon>
        <taxon>Caulobacteraceae</taxon>
        <taxon>Phenylobacterium</taxon>
    </lineage>
</organism>
<comment type="caution">
    <text evidence="3">The sequence shown here is derived from an EMBL/GenBank/DDBJ whole genome shotgun (WGS) entry which is preliminary data.</text>
</comment>
<feature type="signal peptide" evidence="2">
    <location>
        <begin position="1"/>
        <end position="23"/>
    </location>
</feature>
<evidence type="ECO:0000256" key="2">
    <source>
        <dbReference type="SAM" id="SignalP"/>
    </source>
</evidence>
<feature type="chain" id="PRO_5046282531" evidence="2">
    <location>
        <begin position="24"/>
        <end position="158"/>
    </location>
</feature>
<dbReference type="Pfam" id="PF11776">
    <property type="entry name" value="RcnB"/>
    <property type="match status" value="1"/>
</dbReference>
<sequence length="158" mass="18859">MRRTLLAFTAAAVALTGAAAAQAQPLKNFPGVVLIDDDDDWDDWRKERRERAKELREREREAYKDWREDQRERAKDLREAQRDYYKAQRKYERAQRRWSRGQYLPAEYRSSRYIIHDYRAYRLPPPPRGYGYVRHDDDVLLTSLASGLITQVLADILR</sequence>
<dbReference type="Gene3D" id="3.10.450.160">
    <property type="entry name" value="inner membrane protein cigr"/>
    <property type="match status" value="1"/>
</dbReference>
<keyword evidence="4" id="KW-1185">Reference proteome</keyword>
<proteinExistence type="predicted"/>
<keyword evidence="2" id="KW-0732">Signal</keyword>
<evidence type="ECO:0000313" key="3">
    <source>
        <dbReference type="EMBL" id="MFD1785169.1"/>
    </source>
</evidence>
<feature type="region of interest" description="Disordered" evidence="1">
    <location>
        <begin position="58"/>
        <end position="79"/>
    </location>
</feature>
<evidence type="ECO:0000256" key="1">
    <source>
        <dbReference type="SAM" id="MobiDB-lite"/>
    </source>
</evidence>
<protein>
    <submittedName>
        <fullName evidence="3">RcnB family protein</fullName>
    </submittedName>
</protein>
<dbReference type="EMBL" id="JBHUEY010000006">
    <property type="protein sequence ID" value="MFD1785169.1"/>
    <property type="molecule type" value="Genomic_DNA"/>
</dbReference>
<evidence type="ECO:0000313" key="4">
    <source>
        <dbReference type="Proteomes" id="UP001597237"/>
    </source>
</evidence>